<evidence type="ECO:0000256" key="7">
    <source>
        <dbReference type="PROSITE-ProRule" id="PRU00473"/>
    </source>
</evidence>
<keyword evidence="6 7" id="KW-0472">Membrane</keyword>
<dbReference type="EMBL" id="JAIMJA010000011">
    <property type="protein sequence ID" value="MCE2595534.1"/>
    <property type="molecule type" value="Genomic_DNA"/>
</dbReference>
<dbReference type="InterPro" id="IPR006665">
    <property type="entry name" value="OmpA-like"/>
</dbReference>
<evidence type="ECO:0000256" key="4">
    <source>
        <dbReference type="ARBA" id="ARBA00022692"/>
    </source>
</evidence>
<evidence type="ECO:0000313" key="11">
    <source>
        <dbReference type="Proteomes" id="UP001201273"/>
    </source>
</evidence>
<keyword evidence="4 8" id="KW-0812">Transmembrane</keyword>
<evidence type="ECO:0000256" key="5">
    <source>
        <dbReference type="ARBA" id="ARBA00022989"/>
    </source>
</evidence>
<dbReference type="Pfam" id="PF00691">
    <property type="entry name" value="OmpA"/>
    <property type="match status" value="1"/>
</dbReference>
<reference evidence="10 11" key="1">
    <citation type="journal article" date="2022" name="Environ. Microbiol. Rep.">
        <title>Eco-phylogenetic analyses reveal divergent evolution of vitamin B12 metabolism in the marine bacterial family 'Psychromonadaceae'.</title>
        <authorList>
            <person name="Jin X."/>
            <person name="Yang Y."/>
            <person name="Cao H."/>
            <person name="Gao B."/>
            <person name="Zhao Z."/>
        </authorList>
    </citation>
    <scope>NUCLEOTIDE SEQUENCE [LARGE SCALE GENOMIC DNA]</scope>
    <source>
        <strain evidence="10 11">MKS20</strain>
    </source>
</reference>
<dbReference type="PANTHER" id="PTHR30329">
    <property type="entry name" value="STATOR ELEMENT OF FLAGELLAR MOTOR COMPLEX"/>
    <property type="match status" value="1"/>
</dbReference>
<protein>
    <submittedName>
        <fullName evidence="10">OmpA family protein</fullName>
    </submittedName>
</protein>
<feature type="domain" description="OmpA-like" evidence="9">
    <location>
        <begin position="142"/>
        <end position="262"/>
    </location>
</feature>
<organism evidence="10 11">
    <name type="scientific">Motilimonas cestriensis</name>
    <dbReference type="NCBI Taxonomy" id="2742685"/>
    <lineage>
        <taxon>Bacteria</taxon>
        <taxon>Pseudomonadati</taxon>
        <taxon>Pseudomonadota</taxon>
        <taxon>Gammaproteobacteria</taxon>
        <taxon>Alteromonadales</taxon>
        <taxon>Alteromonadales genera incertae sedis</taxon>
        <taxon>Motilimonas</taxon>
    </lineage>
</organism>
<gene>
    <name evidence="10" type="ORF">K6Y31_11960</name>
</gene>
<accession>A0ABS8WDA6</accession>
<comment type="subcellular location">
    <subcellularLocation>
        <location evidence="1">Cell membrane</location>
        <topology evidence="1">Single-pass membrane protein</topology>
    </subcellularLocation>
</comment>
<evidence type="ECO:0000256" key="3">
    <source>
        <dbReference type="ARBA" id="ARBA00022475"/>
    </source>
</evidence>
<dbReference type="PROSITE" id="PS51123">
    <property type="entry name" value="OMPA_2"/>
    <property type="match status" value="1"/>
</dbReference>
<sequence length="321" mass="35382">MTRRAKKKHIPEHNHTERWLVSYADYMTLMFALFVVLYAAATVNEDKYKVVIENFYSATKEFSKHVEVSDSEGILTNEADETIEEQGAGLLEDAGSIVDGGQDLSNLDRNKLGAPLTSLETELNESLLKELENGQASVTLDGDWLTIDISSGIIFPSGSAQISNASTQLLTRIADILLPVSNFLRVRGYTDNQKINNEVFSSNWELSVARATSILRLLEQNGINPARLAVEGYGEYYPIFSNNDAAGRRKNRRVVIALSKYAYEPLSTELPSANTSSNVTTEATIEPILSEAAADTDDDGESKIIEVELPNGGLRITTRQE</sequence>
<dbReference type="Pfam" id="PF13677">
    <property type="entry name" value="MotB_plug"/>
    <property type="match status" value="1"/>
</dbReference>
<dbReference type="PANTHER" id="PTHR30329:SF21">
    <property type="entry name" value="LIPOPROTEIN YIAD-RELATED"/>
    <property type="match status" value="1"/>
</dbReference>
<dbReference type="SUPFAM" id="SSF103088">
    <property type="entry name" value="OmpA-like"/>
    <property type="match status" value="1"/>
</dbReference>
<keyword evidence="5 8" id="KW-1133">Transmembrane helix</keyword>
<evidence type="ECO:0000256" key="2">
    <source>
        <dbReference type="ARBA" id="ARBA00008914"/>
    </source>
</evidence>
<feature type="transmembrane region" description="Helical" evidence="8">
    <location>
        <begin position="20"/>
        <end position="41"/>
    </location>
</feature>
<keyword evidence="3" id="KW-1003">Cell membrane</keyword>
<dbReference type="Proteomes" id="UP001201273">
    <property type="component" value="Unassembled WGS sequence"/>
</dbReference>
<evidence type="ECO:0000256" key="6">
    <source>
        <dbReference type="ARBA" id="ARBA00023136"/>
    </source>
</evidence>
<dbReference type="InterPro" id="IPR025713">
    <property type="entry name" value="MotB-like_N_dom"/>
</dbReference>
<dbReference type="Gene3D" id="3.30.1330.60">
    <property type="entry name" value="OmpA-like domain"/>
    <property type="match status" value="1"/>
</dbReference>
<evidence type="ECO:0000256" key="1">
    <source>
        <dbReference type="ARBA" id="ARBA00004162"/>
    </source>
</evidence>
<proteinExistence type="inferred from homology"/>
<dbReference type="InterPro" id="IPR050330">
    <property type="entry name" value="Bact_OuterMem_StrucFunc"/>
</dbReference>
<dbReference type="InterPro" id="IPR036737">
    <property type="entry name" value="OmpA-like_sf"/>
</dbReference>
<name>A0ABS8WDA6_9GAMM</name>
<dbReference type="CDD" id="cd07185">
    <property type="entry name" value="OmpA_C-like"/>
    <property type="match status" value="1"/>
</dbReference>
<evidence type="ECO:0000313" key="10">
    <source>
        <dbReference type="EMBL" id="MCE2595534.1"/>
    </source>
</evidence>
<dbReference type="RefSeq" id="WP_233053007.1">
    <property type="nucleotide sequence ID" value="NZ_JAIMJA010000011.1"/>
</dbReference>
<keyword evidence="11" id="KW-1185">Reference proteome</keyword>
<comment type="similarity">
    <text evidence="2">Belongs to the MotB family.</text>
</comment>
<comment type="caution">
    <text evidence="10">The sequence shown here is derived from an EMBL/GenBank/DDBJ whole genome shotgun (WGS) entry which is preliminary data.</text>
</comment>
<evidence type="ECO:0000256" key="8">
    <source>
        <dbReference type="SAM" id="Phobius"/>
    </source>
</evidence>
<evidence type="ECO:0000259" key="9">
    <source>
        <dbReference type="PROSITE" id="PS51123"/>
    </source>
</evidence>